<organism evidence="2 3">
    <name type="scientific">Paractinoplanes ovalisporus</name>
    <dbReference type="NCBI Taxonomy" id="2810368"/>
    <lineage>
        <taxon>Bacteria</taxon>
        <taxon>Bacillati</taxon>
        <taxon>Actinomycetota</taxon>
        <taxon>Actinomycetes</taxon>
        <taxon>Micromonosporales</taxon>
        <taxon>Micromonosporaceae</taxon>
        <taxon>Paractinoplanes</taxon>
    </lineage>
</organism>
<dbReference type="EMBL" id="JAENHP010000001">
    <property type="protein sequence ID" value="MBM2614209.1"/>
    <property type="molecule type" value="Genomic_DNA"/>
</dbReference>
<sequence>MTTDVSRRGFVTGTAATAAVAAGYAVLPAAAADPALAAARRSSAELVPGSKHFATMLAFGDFVITDSGQLLFSKPETVGPPKDPEEVIIACAGIQGISGVITDTEVTSENGRPRVGARRILTHFQWDNPSVLIEQNPYRTSAGFLLGDEEGGVEALLPGKASFHQYLILTAYDRPLINVQPMTMTAENVTAWPPVGATFRTEGPTDFYDLSSLERPNDMGSDLIPGATKVATLAACAAEVMSQVFVPSVEGVKVPRVG</sequence>
<proteinExistence type="predicted"/>
<evidence type="ECO:0008006" key="4">
    <source>
        <dbReference type="Google" id="ProtNLM"/>
    </source>
</evidence>
<protein>
    <recommendedName>
        <fullName evidence="4">Twin-arginine translocation signal domain-containing protein</fullName>
    </recommendedName>
</protein>
<feature type="signal peptide" evidence="1">
    <location>
        <begin position="1"/>
        <end position="31"/>
    </location>
</feature>
<dbReference type="InterPro" id="IPR006311">
    <property type="entry name" value="TAT_signal"/>
</dbReference>
<dbReference type="Proteomes" id="UP000632138">
    <property type="component" value="Unassembled WGS sequence"/>
</dbReference>
<gene>
    <name evidence="2" type="ORF">JIG36_01395</name>
</gene>
<evidence type="ECO:0000313" key="3">
    <source>
        <dbReference type="Proteomes" id="UP000632138"/>
    </source>
</evidence>
<dbReference type="RefSeq" id="WP_203374119.1">
    <property type="nucleotide sequence ID" value="NZ_JAENHP010000001.1"/>
</dbReference>
<reference evidence="2 3" key="1">
    <citation type="submission" date="2021-01" db="EMBL/GenBank/DDBJ databases">
        <title>Actinoplanes sp. nov. LDG1-06 isolated from lichen.</title>
        <authorList>
            <person name="Saeng-In P."/>
            <person name="Phongsopitanun W."/>
            <person name="Kanchanasin P."/>
            <person name="Yuki M."/>
            <person name="Kudo T."/>
            <person name="Ohkuma M."/>
            <person name="Tanasupawat S."/>
        </authorList>
    </citation>
    <scope>NUCLEOTIDE SEQUENCE [LARGE SCALE GENOMIC DNA]</scope>
    <source>
        <strain evidence="2 3">LDG1-06</strain>
    </source>
</reference>
<accession>A0ABS2A4K3</accession>
<keyword evidence="1" id="KW-0732">Signal</keyword>
<evidence type="ECO:0000256" key="1">
    <source>
        <dbReference type="SAM" id="SignalP"/>
    </source>
</evidence>
<keyword evidence="3" id="KW-1185">Reference proteome</keyword>
<feature type="chain" id="PRO_5046030957" description="Twin-arginine translocation signal domain-containing protein" evidence="1">
    <location>
        <begin position="32"/>
        <end position="258"/>
    </location>
</feature>
<name>A0ABS2A4K3_9ACTN</name>
<comment type="caution">
    <text evidence="2">The sequence shown here is derived from an EMBL/GenBank/DDBJ whole genome shotgun (WGS) entry which is preliminary data.</text>
</comment>
<evidence type="ECO:0000313" key="2">
    <source>
        <dbReference type="EMBL" id="MBM2614209.1"/>
    </source>
</evidence>
<dbReference type="PROSITE" id="PS51318">
    <property type="entry name" value="TAT"/>
    <property type="match status" value="1"/>
</dbReference>